<evidence type="ECO:0000256" key="2">
    <source>
        <dbReference type="ARBA" id="ARBA00011881"/>
    </source>
</evidence>
<dbReference type="Gene3D" id="3.40.710.10">
    <property type="entry name" value="DD-peptidase/beta-lactamase superfamily"/>
    <property type="match status" value="1"/>
</dbReference>
<feature type="binding site" evidence="6">
    <location>
        <position position="61"/>
    </location>
    <ligand>
        <name>substrate</name>
    </ligand>
</feature>
<reference evidence="7 8" key="1">
    <citation type="submission" date="2016-10" db="EMBL/GenBank/DDBJ databases">
        <authorList>
            <person name="de Groot N.N."/>
        </authorList>
    </citation>
    <scope>NUCLEOTIDE SEQUENCE [LARGE SCALE GENOMIC DNA]</scope>
    <source>
        <strain evidence="7 8">DSM 23310</strain>
    </source>
</reference>
<dbReference type="InterPro" id="IPR012338">
    <property type="entry name" value="Beta-lactam/transpept-like"/>
</dbReference>
<dbReference type="PANTHER" id="PTHR12544">
    <property type="entry name" value="GLUTAMINASE"/>
    <property type="match status" value="1"/>
</dbReference>
<dbReference type="GO" id="GO:0006537">
    <property type="term" value="P:glutamate biosynthetic process"/>
    <property type="evidence" value="ECO:0007669"/>
    <property type="project" value="TreeGrafter"/>
</dbReference>
<comment type="similarity">
    <text evidence="1 6">Belongs to the glutaminase family.</text>
</comment>
<keyword evidence="8" id="KW-1185">Reference proteome</keyword>
<dbReference type="Pfam" id="PF04960">
    <property type="entry name" value="Glutaminase"/>
    <property type="match status" value="1"/>
</dbReference>
<dbReference type="EC" id="3.5.1.2" evidence="3 6"/>
<evidence type="ECO:0000313" key="7">
    <source>
        <dbReference type="EMBL" id="SDW47145.1"/>
    </source>
</evidence>
<dbReference type="RefSeq" id="WP_093751097.1">
    <property type="nucleotide sequence ID" value="NZ_FNNG01000002.1"/>
</dbReference>
<evidence type="ECO:0000256" key="4">
    <source>
        <dbReference type="ARBA" id="ARBA00022801"/>
    </source>
</evidence>
<evidence type="ECO:0000256" key="3">
    <source>
        <dbReference type="ARBA" id="ARBA00012918"/>
    </source>
</evidence>
<dbReference type="HAMAP" id="MF_00313">
    <property type="entry name" value="Glutaminase"/>
    <property type="match status" value="1"/>
</dbReference>
<dbReference type="AlphaFoldDB" id="A0A1H2TTF7"/>
<feature type="binding site" evidence="6">
    <location>
        <position position="156"/>
    </location>
    <ligand>
        <name>substrate</name>
    </ligand>
</feature>
<comment type="catalytic activity">
    <reaction evidence="5 6">
        <text>L-glutamine + H2O = L-glutamate + NH4(+)</text>
        <dbReference type="Rhea" id="RHEA:15889"/>
        <dbReference type="ChEBI" id="CHEBI:15377"/>
        <dbReference type="ChEBI" id="CHEBI:28938"/>
        <dbReference type="ChEBI" id="CHEBI:29985"/>
        <dbReference type="ChEBI" id="CHEBI:58359"/>
        <dbReference type="EC" id="3.5.1.2"/>
    </reaction>
</comment>
<keyword evidence="6" id="KW-0007">Acetylation</keyword>
<dbReference type="NCBIfam" id="TIGR03814">
    <property type="entry name" value="Gln_ase"/>
    <property type="match status" value="1"/>
</dbReference>
<feature type="binding site" evidence="6">
    <location>
        <position position="239"/>
    </location>
    <ligand>
        <name>substrate</name>
    </ligand>
</feature>
<evidence type="ECO:0000256" key="5">
    <source>
        <dbReference type="ARBA" id="ARBA00049534"/>
    </source>
</evidence>
<dbReference type="GO" id="GO:0006543">
    <property type="term" value="P:L-glutamine catabolic process"/>
    <property type="evidence" value="ECO:0007669"/>
    <property type="project" value="TreeGrafter"/>
</dbReference>
<dbReference type="InterPro" id="IPR015868">
    <property type="entry name" value="Glutaminase"/>
</dbReference>
<dbReference type="SUPFAM" id="SSF56601">
    <property type="entry name" value="beta-lactamase/transpeptidase-like"/>
    <property type="match status" value="1"/>
</dbReference>
<evidence type="ECO:0000256" key="1">
    <source>
        <dbReference type="ARBA" id="ARBA00011076"/>
    </source>
</evidence>
<dbReference type="Proteomes" id="UP000198828">
    <property type="component" value="Unassembled WGS sequence"/>
</dbReference>
<dbReference type="PANTHER" id="PTHR12544:SF29">
    <property type="entry name" value="GLUTAMINASE"/>
    <property type="match status" value="1"/>
</dbReference>
<protein>
    <recommendedName>
        <fullName evidence="3 6">Glutaminase</fullName>
        <ecNumber evidence="3 6">3.5.1.2</ecNumber>
    </recommendedName>
</protein>
<feature type="binding site" evidence="6">
    <location>
        <position position="187"/>
    </location>
    <ligand>
        <name>substrate</name>
    </ligand>
</feature>
<organism evidence="7 8">
    <name type="scientific">Tepidimicrobium xylanilyticum</name>
    <dbReference type="NCBI Taxonomy" id="1123352"/>
    <lineage>
        <taxon>Bacteria</taxon>
        <taxon>Bacillati</taxon>
        <taxon>Bacillota</taxon>
        <taxon>Tissierellia</taxon>
        <taxon>Tissierellales</taxon>
        <taxon>Tepidimicrobiaceae</taxon>
        <taxon>Tepidimicrobium</taxon>
    </lineage>
</organism>
<feature type="binding site" evidence="6">
    <location>
        <position position="257"/>
    </location>
    <ligand>
        <name>substrate</name>
    </ligand>
</feature>
<dbReference type="GO" id="GO:0004359">
    <property type="term" value="F:glutaminase activity"/>
    <property type="evidence" value="ECO:0007669"/>
    <property type="project" value="UniProtKB-UniRule"/>
</dbReference>
<evidence type="ECO:0000313" key="8">
    <source>
        <dbReference type="Proteomes" id="UP000198828"/>
    </source>
</evidence>
<feature type="binding site" evidence="6">
    <location>
        <position position="112"/>
    </location>
    <ligand>
        <name>substrate</name>
    </ligand>
</feature>
<accession>A0A1H2TTF7</accession>
<comment type="subunit">
    <text evidence="2 6">Homotetramer.</text>
</comment>
<keyword evidence="4 6" id="KW-0378">Hydrolase</keyword>
<proteinExistence type="inferred from homology"/>
<evidence type="ECO:0000256" key="6">
    <source>
        <dbReference type="HAMAP-Rule" id="MF_00313"/>
    </source>
</evidence>
<dbReference type="FunFam" id="3.40.710.10:FF:000005">
    <property type="entry name" value="Glutaminase"/>
    <property type="match status" value="1"/>
</dbReference>
<name>A0A1H2TTF7_9FIRM</name>
<sequence length="304" mass="33315">MKELLVRLIEKNRPTANKGQIADYIPALKKADPRDLGICILDMSGNICTGGDYNKKFTMQSISKVVALILALMDNGESIFNKVDMKATDEPFNSLYKLDLPHGVKPANPMINAGAIVTTSLIKGNGEEKFNRLLELLKKITSNKSLKYNVEVFQSEKTTADKNRAIAYLLKNKGLIEEDVEEILDVYFKQCSIEVDCVDLAKIGIFLANKGRILETNEKIVDEKTINYALAIMTTCGMYDYSGEYLSHVGIPSKSGVSGGILAVVPNRFGIGVYGPALDGHGNSVAGMELLKDLSNHLNLSLFS</sequence>
<dbReference type="OrthoDB" id="9788822at2"/>
<feature type="binding site" evidence="6">
    <location>
        <position position="163"/>
    </location>
    <ligand>
        <name>substrate</name>
    </ligand>
</feature>
<gene>
    <name evidence="6" type="primary">glsA</name>
    <name evidence="7" type="ORF">SAMN05660923_00803</name>
</gene>
<dbReference type="EMBL" id="FNNG01000002">
    <property type="protein sequence ID" value="SDW47145.1"/>
    <property type="molecule type" value="Genomic_DNA"/>
</dbReference>